<dbReference type="Proteomes" id="UP000596742">
    <property type="component" value="Unassembled WGS sequence"/>
</dbReference>
<keyword evidence="1" id="KW-0812">Transmembrane</keyword>
<proteinExistence type="predicted"/>
<evidence type="ECO:0000313" key="2">
    <source>
        <dbReference type="EMBL" id="VDI37431.1"/>
    </source>
</evidence>
<sequence length="365" mass="39940">MASVQMSTQTNGLSAYTHTKVFTPASRTNVTIMTTKSSSLEFTKASVMSSTETGENTEHTGTMKNNFVGQFDNTTVMPDEHLRQPCPIQTACILKCTNSCANRTVDASTNVPYKVNRKLLSSYRNTHCSANDTRKSSFYIGCIDCTDPNEDCLRLRLNGELCDQTCATSYLTICQRDADPETTSVIDSTSSPEITTTHSKTSIVPITTEADLLQTTSYISITSSHEITTTNPKTTEGRTATETDLFGTTSAHLSTKTETTVESSTSNSAKSLAPKVSSTLSSGIVTNSTEHCNYVFVCSNHVNKIQDSQRFIYTVDTKQLSSYKRKRQSAWDPRKSSLYIGTVGIAVLVLTILLIMFLDCVPTKV</sequence>
<dbReference type="OrthoDB" id="6200307at2759"/>
<evidence type="ECO:0000256" key="1">
    <source>
        <dbReference type="SAM" id="Phobius"/>
    </source>
</evidence>
<accession>A0A8B6EN66</accession>
<dbReference type="AlphaFoldDB" id="A0A8B6EN66"/>
<keyword evidence="1" id="KW-0472">Membrane</keyword>
<protein>
    <submittedName>
        <fullName evidence="2">Uncharacterized protein</fullName>
    </submittedName>
</protein>
<organism evidence="2 3">
    <name type="scientific">Mytilus galloprovincialis</name>
    <name type="common">Mediterranean mussel</name>
    <dbReference type="NCBI Taxonomy" id="29158"/>
    <lineage>
        <taxon>Eukaryota</taxon>
        <taxon>Metazoa</taxon>
        <taxon>Spiralia</taxon>
        <taxon>Lophotrochozoa</taxon>
        <taxon>Mollusca</taxon>
        <taxon>Bivalvia</taxon>
        <taxon>Autobranchia</taxon>
        <taxon>Pteriomorphia</taxon>
        <taxon>Mytilida</taxon>
        <taxon>Mytiloidea</taxon>
        <taxon>Mytilidae</taxon>
        <taxon>Mytilinae</taxon>
        <taxon>Mytilus</taxon>
    </lineage>
</organism>
<gene>
    <name evidence="2" type="ORF">MGAL_10B053595</name>
</gene>
<keyword evidence="3" id="KW-1185">Reference proteome</keyword>
<dbReference type="EMBL" id="UYJE01005443">
    <property type="protein sequence ID" value="VDI37431.1"/>
    <property type="molecule type" value="Genomic_DNA"/>
</dbReference>
<name>A0A8B6EN66_MYTGA</name>
<feature type="transmembrane region" description="Helical" evidence="1">
    <location>
        <begin position="336"/>
        <end position="358"/>
    </location>
</feature>
<comment type="caution">
    <text evidence="2">The sequence shown here is derived from an EMBL/GenBank/DDBJ whole genome shotgun (WGS) entry which is preliminary data.</text>
</comment>
<evidence type="ECO:0000313" key="3">
    <source>
        <dbReference type="Proteomes" id="UP000596742"/>
    </source>
</evidence>
<keyword evidence="1" id="KW-1133">Transmembrane helix</keyword>
<reference evidence="2" key="1">
    <citation type="submission" date="2018-11" db="EMBL/GenBank/DDBJ databases">
        <authorList>
            <person name="Alioto T."/>
            <person name="Alioto T."/>
        </authorList>
    </citation>
    <scope>NUCLEOTIDE SEQUENCE</scope>
</reference>